<evidence type="ECO:0000313" key="2">
    <source>
        <dbReference type="EMBL" id="GAA0160904.1"/>
    </source>
</evidence>
<evidence type="ECO:0000313" key="3">
    <source>
        <dbReference type="Proteomes" id="UP001454036"/>
    </source>
</evidence>
<dbReference type="Proteomes" id="UP001454036">
    <property type="component" value="Unassembled WGS sequence"/>
</dbReference>
<gene>
    <name evidence="2" type="ORF">LIER_17347</name>
</gene>
<dbReference type="AlphaFoldDB" id="A0AAV3QA23"/>
<comment type="caution">
    <text evidence="2">The sequence shown here is derived from an EMBL/GenBank/DDBJ whole genome shotgun (WGS) entry which is preliminary data.</text>
</comment>
<reference evidence="2 3" key="1">
    <citation type="submission" date="2024-01" db="EMBL/GenBank/DDBJ databases">
        <title>The complete chloroplast genome sequence of Lithospermum erythrorhizon: insights into the phylogenetic relationship among Boraginaceae species and the maternal lineages of purple gromwells.</title>
        <authorList>
            <person name="Okada T."/>
            <person name="Watanabe K."/>
        </authorList>
    </citation>
    <scope>NUCLEOTIDE SEQUENCE [LARGE SCALE GENOMIC DNA]</scope>
</reference>
<evidence type="ECO:0000256" key="1">
    <source>
        <dbReference type="SAM" id="MobiDB-lite"/>
    </source>
</evidence>
<organism evidence="2 3">
    <name type="scientific">Lithospermum erythrorhizon</name>
    <name type="common">Purple gromwell</name>
    <name type="synonym">Lithospermum officinale var. erythrorhizon</name>
    <dbReference type="NCBI Taxonomy" id="34254"/>
    <lineage>
        <taxon>Eukaryota</taxon>
        <taxon>Viridiplantae</taxon>
        <taxon>Streptophyta</taxon>
        <taxon>Embryophyta</taxon>
        <taxon>Tracheophyta</taxon>
        <taxon>Spermatophyta</taxon>
        <taxon>Magnoliopsida</taxon>
        <taxon>eudicotyledons</taxon>
        <taxon>Gunneridae</taxon>
        <taxon>Pentapetalae</taxon>
        <taxon>asterids</taxon>
        <taxon>lamiids</taxon>
        <taxon>Boraginales</taxon>
        <taxon>Boraginaceae</taxon>
        <taxon>Boraginoideae</taxon>
        <taxon>Lithospermeae</taxon>
        <taxon>Lithospermum</taxon>
    </lineage>
</organism>
<dbReference type="EMBL" id="BAABME010004024">
    <property type="protein sequence ID" value="GAA0160904.1"/>
    <property type="molecule type" value="Genomic_DNA"/>
</dbReference>
<accession>A0AAV3QA23</accession>
<protein>
    <recommendedName>
        <fullName evidence="4">Zinc finger, CCHC-type</fullName>
    </recommendedName>
</protein>
<sequence length="128" mass="14375">MRNTTHVDYVDENQDDGNPEYIDQANENQGKNGITQDTPSPAQPVPPPQGRVHRQPVWMQDYVTGKGLSDDEVHMVLDHELSDPTNFEEATKCEKWEKAMRAELNSIEKNGTWTLTLSPQGGKTIGVK</sequence>
<name>A0AAV3QA23_LITER</name>
<feature type="region of interest" description="Disordered" evidence="1">
    <location>
        <begin position="1"/>
        <end position="55"/>
    </location>
</feature>
<keyword evidence="3" id="KW-1185">Reference proteome</keyword>
<proteinExistence type="predicted"/>
<feature type="compositionally biased region" description="Polar residues" evidence="1">
    <location>
        <begin position="25"/>
        <end position="38"/>
    </location>
</feature>
<evidence type="ECO:0008006" key="4">
    <source>
        <dbReference type="Google" id="ProtNLM"/>
    </source>
</evidence>